<name>A0A9W6GJJ2_9FUSO</name>
<protein>
    <recommendedName>
        <fullName evidence="4">SD-repeat containing protein B domain-containing protein</fullName>
    </recommendedName>
</protein>
<evidence type="ECO:0008006" key="4">
    <source>
        <dbReference type="Google" id="ProtNLM"/>
    </source>
</evidence>
<organism evidence="2 3">
    <name type="scientific">Propionigenium maris DSM 9537</name>
    <dbReference type="NCBI Taxonomy" id="1123000"/>
    <lineage>
        <taxon>Bacteria</taxon>
        <taxon>Fusobacteriati</taxon>
        <taxon>Fusobacteriota</taxon>
        <taxon>Fusobacteriia</taxon>
        <taxon>Fusobacteriales</taxon>
        <taxon>Fusobacteriaceae</taxon>
        <taxon>Propionigenium</taxon>
    </lineage>
</organism>
<feature type="region of interest" description="Disordered" evidence="1">
    <location>
        <begin position="74"/>
        <end position="93"/>
    </location>
</feature>
<evidence type="ECO:0000256" key="1">
    <source>
        <dbReference type="SAM" id="MobiDB-lite"/>
    </source>
</evidence>
<evidence type="ECO:0000313" key="2">
    <source>
        <dbReference type="EMBL" id="GLI55393.1"/>
    </source>
</evidence>
<reference evidence="2" key="1">
    <citation type="submission" date="2022-12" db="EMBL/GenBank/DDBJ databases">
        <title>Reference genome sequencing for broad-spectrum identification of bacterial and archaeal isolates by mass spectrometry.</title>
        <authorList>
            <person name="Sekiguchi Y."/>
            <person name="Tourlousse D.M."/>
        </authorList>
    </citation>
    <scope>NUCLEOTIDE SEQUENCE</scope>
    <source>
        <strain evidence="2">10succ1</strain>
    </source>
</reference>
<comment type="caution">
    <text evidence="2">The sequence shown here is derived from an EMBL/GenBank/DDBJ whole genome shotgun (WGS) entry which is preliminary data.</text>
</comment>
<dbReference type="EMBL" id="BSDY01000003">
    <property type="protein sequence ID" value="GLI55393.1"/>
    <property type="molecule type" value="Genomic_DNA"/>
</dbReference>
<evidence type="ECO:0000313" key="3">
    <source>
        <dbReference type="Proteomes" id="UP001144471"/>
    </source>
</evidence>
<dbReference type="Proteomes" id="UP001144471">
    <property type="component" value="Unassembled WGS sequence"/>
</dbReference>
<gene>
    <name evidence="2" type="ORF">PM10SUCC1_09070</name>
</gene>
<sequence length="964" mass="110103">MISKRRLLILFSLILLLEKWAEVFSPPPTHEVGVVEEISNNRYKDLPLEEVPEHAFPDRSDTVLVFDAKPLEDKGETPAVESGIGKEEPVTEKGGSSFSVKSYVRDLTPKFDREAKNYSDITPEYNYEDDLEGELTPVAVNLTANSKVSHDFFPAHTLNRDIYLDPEDLIEFIAAKDLEYNNGVIEGSYNFRNYKADMRSLDHITTPEGRLLVKGESLSKLRSVKISTSNYDDLEVKLELGFELVQLSEAKELKRRESIGEWEEEETYIKEDWKIFTPGVVDLNYNKDFDNHTQSLGMRYTNHILYGNLNLNYQVRDDGDNVDTDLTRWTWERDLYDDRKIVLGDVYQTSNSSTVGGGSMSGVTISRRGGWDYSTRVTKNSITGNVAPGTIVELYRNNVLVDYLTTTNGEYEFEVEMRGSDRYAMRMYYPDGRREIVDVNRINRHDLVSQGEFDYELQVGDAENEDGTLYNVGMFYGLSDTLTLGSNFLNSGDSEGNFSDFANLSLLKVGKGSNPYQAKLDYTFNEEGYDFEINLDSKFNKWSYTLLYSKLSGFEDYGYYGEEELDASLSYYLGPTILTYSYNEITANEEKRKNNTLEISYSYRNSYSSLYARYYEDYEVYSMSNTVFVDRRFSSVLESISTSIEKDTRRDEVKRSLRFSKNSNNGGGMTYSLQYDKFTEDKLSFEVGYYFNGFGELLYRSDNRNSTSGSMAVRTSVNLASEDKVSYRKHGGTSTIRGRVFVDSNADGVYNEGEVVLSNREFDTPRSDIKVKTNENGEYFVTNLSSLVEREIHIGGEDLGLYLAPPIGYKYKALPGGLLTIDIPILEMQSLTGEIFFSEDFMYHEVMEVLGSSSIVAVNKATKEKYEVDLEDEYYILEVPAGDYQIGMDYKGDQSIMIHDHGVYYIDLKGIALDYNAFKLYVSKGDIDGEEVYIVKLEGSDPYHDSRISWKGRESEIISFSKEN</sequence>
<accession>A0A9W6GJJ2</accession>
<dbReference type="AlphaFoldDB" id="A0A9W6GJJ2"/>
<proteinExistence type="predicted"/>
<dbReference type="RefSeq" id="WP_281833815.1">
    <property type="nucleotide sequence ID" value="NZ_BSDY01000003.1"/>
</dbReference>
<keyword evidence="3" id="KW-1185">Reference proteome</keyword>